<dbReference type="Proteomes" id="UP000321234">
    <property type="component" value="Unassembled WGS sequence"/>
</dbReference>
<dbReference type="CDD" id="cd06259">
    <property type="entry name" value="YdcF-like"/>
    <property type="match status" value="1"/>
</dbReference>
<evidence type="ECO:0000313" key="3">
    <source>
        <dbReference type="Proteomes" id="UP000321234"/>
    </source>
</evidence>
<dbReference type="PANTHER" id="PTHR30336">
    <property type="entry name" value="INNER MEMBRANE PROTEIN, PROBABLE PERMEASE"/>
    <property type="match status" value="1"/>
</dbReference>
<protein>
    <submittedName>
        <fullName evidence="2">YdcF family protein</fullName>
    </submittedName>
</protein>
<evidence type="ECO:0000313" key="2">
    <source>
        <dbReference type="EMBL" id="TXR52908.1"/>
    </source>
</evidence>
<evidence type="ECO:0000259" key="1">
    <source>
        <dbReference type="Pfam" id="PF02698"/>
    </source>
</evidence>
<accession>A0A5C8Z6R0</accession>
<dbReference type="GO" id="GO:0005886">
    <property type="term" value="C:plasma membrane"/>
    <property type="evidence" value="ECO:0007669"/>
    <property type="project" value="TreeGrafter"/>
</dbReference>
<dbReference type="RefSeq" id="WP_147927675.1">
    <property type="nucleotide sequence ID" value="NZ_VKAC01000011.1"/>
</dbReference>
<sequence length="246" mass="25951">MLRRDPSRPAGWLTGLSWSRRLQLASAGVAAMVLLWPVVDIAASTAWSHRGVDAGRLDAVVVLGSSLDAGKVTPLLDSRAQRAADLVEQAHDDGADPWVVTSGGVTGPTPFDAQPVSEAKALGDRLVALGVDPSRLLLEERALTTADNLAYALPLLTRTDPGVRRVAVVTSDGHVARVRLLLGQAIADGRVEDRYDVTFVGAWTPLADVRAAMLREVGLVAGQRAGTAVTSAVRQSQRWSGTSDPV</sequence>
<dbReference type="InterPro" id="IPR051599">
    <property type="entry name" value="Cell_Envelope_Assoc"/>
</dbReference>
<name>A0A5C8Z6R0_9ACTN</name>
<dbReference type="Gene3D" id="3.40.50.620">
    <property type="entry name" value="HUPs"/>
    <property type="match status" value="1"/>
</dbReference>
<organism evidence="2 3">
    <name type="scientific">Quadrisphaera setariae</name>
    <dbReference type="NCBI Taxonomy" id="2593304"/>
    <lineage>
        <taxon>Bacteria</taxon>
        <taxon>Bacillati</taxon>
        <taxon>Actinomycetota</taxon>
        <taxon>Actinomycetes</taxon>
        <taxon>Kineosporiales</taxon>
        <taxon>Kineosporiaceae</taxon>
        <taxon>Quadrisphaera</taxon>
    </lineage>
</organism>
<keyword evidence="3" id="KW-1185">Reference proteome</keyword>
<comment type="caution">
    <text evidence="2">The sequence shown here is derived from an EMBL/GenBank/DDBJ whole genome shotgun (WGS) entry which is preliminary data.</text>
</comment>
<dbReference type="Pfam" id="PF02698">
    <property type="entry name" value="DUF218"/>
    <property type="match status" value="1"/>
</dbReference>
<dbReference type="AlphaFoldDB" id="A0A5C8Z6R0"/>
<dbReference type="InterPro" id="IPR014729">
    <property type="entry name" value="Rossmann-like_a/b/a_fold"/>
</dbReference>
<dbReference type="InterPro" id="IPR003848">
    <property type="entry name" value="DUF218"/>
</dbReference>
<feature type="domain" description="DUF218" evidence="1">
    <location>
        <begin position="58"/>
        <end position="189"/>
    </location>
</feature>
<dbReference type="OrthoDB" id="9782395at2"/>
<gene>
    <name evidence="2" type="ORF">FMM08_17580</name>
</gene>
<proteinExistence type="predicted"/>
<reference evidence="2 3" key="1">
    <citation type="submission" date="2019-07" db="EMBL/GenBank/DDBJ databases">
        <title>Quadrisphaera sp. strain DD2A genome sequencing and assembly.</title>
        <authorList>
            <person name="Kim I."/>
        </authorList>
    </citation>
    <scope>NUCLEOTIDE SEQUENCE [LARGE SCALE GENOMIC DNA]</scope>
    <source>
        <strain evidence="2 3">DD2A</strain>
    </source>
</reference>
<dbReference type="EMBL" id="VKAC01000011">
    <property type="protein sequence ID" value="TXR52908.1"/>
    <property type="molecule type" value="Genomic_DNA"/>
</dbReference>
<dbReference type="PANTHER" id="PTHR30336:SF20">
    <property type="entry name" value="DUF218 DOMAIN-CONTAINING PROTEIN"/>
    <property type="match status" value="1"/>
</dbReference>